<sequence length="201" mass="23163">MEKKNVTLTKLNPWKAAFLFLVAVLIGGFLLLFTRLTQERENVSQIIAENVVREGDPVITINSNKEQVNRFVDFYLADLQKDAEQQYQFVLKNEALLTGEFDLLGFPVSFYLYFDPFVMANGNIQLKAKSLSIGALGLPINQVLKMIQNNSEIPEWIDIQPKEEMIILRLDQFELKNGMFFRADKINLVDNEIQLNVYLPE</sequence>
<dbReference type="Proteomes" id="UP000813384">
    <property type="component" value="Unassembled WGS sequence"/>
</dbReference>
<evidence type="ECO:0000313" key="3">
    <source>
        <dbReference type="EMBL" id="OJG09958.1"/>
    </source>
</evidence>
<dbReference type="EMBL" id="JAJJVO010000022">
    <property type="protein sequence ID" value="MCC9272923.1"/>
    <property type="molecule type" value="Genomic_DNA"/>
</dbReference>
<name>A0A1L8QR01_9ENTE</name>
<gene>
    <name evidence="2" type="ORF">K8V42_01380</name>
    <name evidence="3" type="ORF">RU93_GL000408</name>
</gene>
<evidence type="ECO:0000256" key="1">
    <source>
        <dbReference type="SAM" id="Phobius"/>
    </source>
</evidence>
<keyword evidence="4" id="KW-1185">Reference proteome</keyword>
<evidence type="ECO:0000313" key="2">
    <source>
        <dbReference type="EMBL" id="MCC9272923.1"/>
    </source>
</evidence>
<dbReference type="STRING" id="328396.RU93_GL000408"/>
<dbReference type="EMBL" id="JXKD01000011">
    <property type="protein sequence ID" value="OJG09958.1"/>
    <property type="molecule type" value="Genomic_DNA"/>
</dbReference>
<keyword evidence="1" id="KW-1133">Transmembrane helix</keyword>
<dbReference type="AlphaFoldDB" id="A0A1L8QR01"/>
<evidence type="ECO:0000313" key="4">
    <source>
        <dbReference type="Proteomes" id="UP000182149"/>
    </source>
</evidence>
<accession>A0A1L8QR01</accession>
<dbReference type="InterPro" id="IPR018672">
    <property type="entry name" value="DUF2140"/>
</dbReference>
<dbReference type="RefSeq" id="WP_071875123.1">
    <property type="nucleotide sequence ID" value="NZ_JBHSHF010000013.1"/>
</dbReference>
<organism evidence="3 4">
    <name type="scientific">Enterococcus aquimarinus</name>
    <dbReference type="NCBI Taxonomy" id="328396"/>
    <lineage>
        <taxon>Bacteria</taxon>
        <taxon>Bacillati</taxon>
        <taxon>Bacillota</taxon>
        <taxon>Bacilli</taxon>
        <taxon>Lactobacillales</taxon>
        <taxon>Enterococcaceae</taxon>
        <taxon>Enterococcus</taxon>
    </lineage>
</organism>
<comment type="caution">
    <text evidence="3">The sequence shown here is derived from an EMBL/GenBank/DDBJ whole genome shotgun (WGS) entry which is preliminary data.</text>
</comment>
<dbReference type="OrthoDB" id="2241695at2"/>
<reference evidence="2" key="3">
    <citation type="submission" date="2021-11" db="EMBL/GenBank/DDBJ databases">
        <authorList>
            <person name="Gilroy R."/>
        </authorList>
    </citation>
    <scope>NUCLEOTIDE SEQUENCE</scope>
    <source>
        <strain evidence="2">150</strain>
    </source>
</reference>
<dbReference type="Proteomes" id="UP000182149">
    <property type="component" value="Unassembled WGS sequence"/>
</dbReference>
<reference evidence="3 4" key="1">
    <citation type="submission" date="2014-12" db="EMBL/GenBank/DDBJ databases">
        <title>Draft genome sequences of 29 type strains of Enterococci.</title>
        <authorList>
            <person name="Zhong Z."/>
            <person name="Sun Z."/>
            <person name="Liu W."/>
            <person name="Zhang W."/>
            <person name="Zhang H."/>
        </authorList>
    </citation>
    <scope>NUCLEOTIDE SEQUENCE [LARGE SCALE GENOMIC DNA]</scope>
    <source>
        <strain evidence="3 4">DSM 17690</strain>
    </source>
</reference>
<proteinExistence type="predicted"/>
<keyword evidence="1" id="KW-0472">Membrane</keyword>
<keyword evidence="1" id="KW-0812">Transmembrane</keyword>
<dbReference type="Pfam" id="PF09911">
    <property type="entry name" value="DUF2140"/>
    <property type="match status" value="1"/>
</dbReference>
<protein>
    <submittedName>
        <fullName evidence="2">YpmS family protein</fullName>
    </submittedName>
</protein>
<reference evidence="2" key="2">
    <citation type="journal article" date="2021" name="PeerJ">
        <title>Extensive microbial diversity within the chicken gut microbiome revealed by metagenomics and culture.</title>
        <authorList>
            <person name="Gilroy R."/>
            <person name="Ravi A."/>
            <person name="Getino M."/>
            <person name="Pursley I."/>
            <person name="Horton D.L."/>
            <person name="Alikhan N.F."/>
            <person name="Baker D."/>
            <person name="Gharbi K."/>
            <person name="Hall N."/>
            <person name="Watson M."/>
            <person name="Adriaenssens E.M."/>
            <person name="Foster-Nyarko E."/>
            <person name="Jarju S."/>
            <person name="Secka A."/>
            <person name="Antonio M."/>
            <person name="Oren A."/>
            <person name="Chaudhuri R.R."/>
            <person name="La Ragione R."/>
            <person name="Hildebrand F."/>
            <person name="Pallen M.J."/>
        </authorList>
    </citation>
    <scope>NUCLEOTIDE SEQUENCE</scope>
    <source>
        <strain evidence="2">150</strain>
    </source>
</reference>
<feature type="transmembrane region" description="Helical" evidence="1">
    <location>
        <begin position="16"/>
        <end position="34"/>
    </location>
</feature>